<dbReference type="Proteomes" id="UP001497744">
    <property type="component" value="Unassembled WGS sequence"/>
</dbReference>
<protein>
    <submittedName>
        <fullName evidence="1">Uncharacterized protein</fullName>
    </submittedName>
</protein>
<dbReference type="RefSeq" id="XP_067714752.1">
    <property type="nucleotide sequence ID" value="XM_067858651.1"/>
</dbReference>
<sequence>MKASNQNRIETLVLQLPVARLRREGTLPVQNALARHHHGVVRSQADARHLLVQQRVNQLRLAATVLQPRGHGDAGLPLLLHQHLHSRRENQLVASRVPPGEELAAGIDAGGVTRPARDLVSDEGGLRKVNGTRAAVVTGRHAALAVHVLTHGPHAAAAVHEQGVALPSRDAHDAAQFAVPQAAGKQGVGRVERTAAAQGLAVGAVAPAENGAGLRQGEPEALAERDLPNALAVKRVEQLGLVNLLTSEGEAPVVQGLARVADADGQSVAGAHGAAARLALADEHLARSVGAQPLGVAGQVAAPPGVEAPAGSHGEAVEGAAHDLGRRGEVLQQRRLDHVSDPGAETELAVVAATQGVELVGARKQHHVGLGAGHTRDADVRELPIDARSPVDPRRGVPGAAERGVLWAQCMSSRASVPPQT</sequence>
<dbReference type="EMBL" id="BPLF01000002">
    <property type="protein sequence ID" value="GIX62683.1"/>
    <property type="molecule type" value="Genomic_DNA"/>
</dbReference>
<name>A0AAV4LR72_BABCB</name>
<dbReference type="AlphaFoldDB" id="A0AAV4LR72"/>
<dbReference type="GeneID" id="94194164"/>
<gene>
    <name evidence="1" type="ORF">BcabD6B2_21180</name>
</gene>
<comment type="caution">
    <text evidence="1">The sequence shown here is derived from an EMBL/GenBank/DDBJ whole genome shotgun (WGS) entry which is preliminary data.</text>
</comment>
<keyword evidence="2" id="KW-1185">Reference proteome</keyword>
<proteinExistence type="predicted"/>
<reference evidence="1 2" key="1">
    <citation type="submission" date="2021-06" db="EMBL/GenBank/DDBJ databases">
        <title>Genome sequence of Babesia caballi.</title>
        <authorList>
            <person name="Yamagishi J."/>
            <person name="Kidaka T."/>
            <person name="Ochi A."/>
        </authorList>
    </citation>
    <scope>NUCLEOTIDE SEQUENCE [LARGE SCALE GENOMIC DNA]</scope>
    <source>
        <strain evidence="1">USDA-D6B2</strain>
    </source>
</reference>
<organism evidence="1 2">
    <name type="scientific">Babesia caballi</name>
    <dbReference type="NCBI Taxonomy" id="5871"/>
    <lineage>
        <taxon>Eukaryota</taxon>
        <taxon>Sar</taxon>
        <taxon>Alveolata</taxon>
        <taxon>Apicomplexa</taxon>
        <taxon>Aconoidasida</taxon>
        <taxon>Piroplasmida</taxon>
        <taxon>Babesiidae</taxon>
        <taxon>Babesia</taxon>
    </lineage>
</organism>
<evidence type="ECO:0000313" key="1">
    <source>
        <dbReference type="EMBL" id="GIX62683.1"/>
    </source>
</evidence>
<evidence type="ECO:0000313" key="2">
    <source>
        <dbReference type="Proteomes" id="UP001497744"/>
    </source>
</evidence>
<accession>A0AAV4LR72</accession>